<proteinExistence type="predicted"/>
<dbReference type="RefSeq" id="WP_260571407.1">
    <property type="nucleotide sequence ID" value="NZ_CP104205.1"/>
</dbReference>
<keyword evidence="2" id="KW-1185">Reference proteome</keyword>
<dbReference type="Proteomes" id="UP001059209">
    <property type="component" value="Chromosome"/>
</dbReference>
<protein>
    <submittedName>
        <fullName evidence="1">Uncharacterized protein</fullName>
    </submittedName>
</protein>
<reference evidence="1" key="1">
    <citation type="submission" date="2022-09" db="EMBL/GenBank/DDBJ databases">
        <title>Maribacter litopenaei sp. nov., isolated from the intestinal tract of the Pacific White Shrimp, Litopenaeus vannamei.</title>
        <authorList>
            <person name="Kim S.Y."/>
            <person name="Hwang C.Y."/>
        </authorList>
    </citation>
    <scope>NUCLEOTIDE SEQUENCE</scope>
    <source>
        <strain evidence="1">HL-LV01</strain>
    </source>
</reference>
<gene>
    <name evidence="1" type="ORF">NYZ99_12095</name>
</gene>
<accession>A0ABY5Y5V5</accession>
<dbReference type="EMBL" id="CP104205">
    <property type="protein sequence ID" value="UWX53865.1"/>
    <property type="molecule type" value="Genomic_DNA"/>
</dbReference>
<evidence type="ECO:0000313" key="1">
    <source>
        <dbReference type="EMBL" id="UWX53865.1"/>
    </source>
</evidence>
<organism evidence="1 2">
    <name type="scientific">Maribacter litopenaei</name>
    <dbReference type="NCBI Taxonomy" id="2976127"/>
    <lineage>
        <taxon>Bacteria</taxon>
        <taxon>Pseudomonadati</taxon>
        <taxon>Bacteroidota</taxon>
        <taxon>Flavobacteriia</taxon>
        <taxon>Flavobacteriales</taxon>
        <taxon>Flavobacteriaceae</taxon>
        <taxon>Maribacter</taxon>
    </lineage>
</organism>
<name>A0ABY5Y5V5_9FLAO</name>
<sequence>MENDRVERMESYVKDFKSLNMGILELDTGRRPLILKANRIKSTGPDVRLLQFERID</sequence>
<evidence type="ECO:0000313" key="2">
    <source>
        <dbReference type="Proteomes" id="UP001059209"/>
    </source>
</evidence>